<dbReference type="Pfam" id="PF01637">
    <property type="entry name" value="ATPase_2"/>
    <property type="match status" value="1"/>
</dbReference>
<dbReference type="PANTHER" id="PTHR34704:SF1">
    <property type="entry name" value="ATPASE"/>
    <property type="match status" value="1"/>
</dbReference>
<organism evidence="3 4">
    <name type="scientific">Thermosipho japonicus</name>
    <dbReference type="NCBI Taxonomy" id="90323"/>
    <lineage>
        <taxon>Bacteria</taxon>
        <taxon>Thermotogati</taxon>
        <taxon>Thermotogota</taxon>
        <taxon>Thermotogae</taxon>
        <taxon>Thermotogales</taxon>
        <taxon>Fervidobacteriaceae</taxon>
        <taxon>Thermosipho</taxon>
    </lineage>
</organism>
<dbReference type="AlphaFoldDB" id="A0A841GS40"/>
<dbReference type="InterPro" id="IPR004256">
    <property type="entry name" value="DUF234"/>
</dbReference>
<reference evidence="3 4" key="1">
    <citation type="submission" date="2020-08" db="EMBL/GenBank/DDBJ databases">
        <title>Genomic Encyclopedia of Type Strains, Phase IV (KMG-IV): sequencing the most valuable type-strain genomes for metagenomic binning, comparative biology and taxonomic classification.</title>
        <authorList>
            <person name="Goeker M."/>
        </authorList>
    </citation>
    <scope>NUCLEOTIDE SEQUENCE [LARGE SCALE GENOMIC DNA]</scope>
    <source>
        <strain evidence="3 4">DSM 13481</strain>
    </source>
</reference>
<protein>
    <recommendedName>
        <fullName evidence="5">ATPase</fullName>
    </recommendedName>
</protein>
<dbReference type="InterPro" id="IPR011335">
    <property type="entry name" value="Restrct_endonuc-II-like"/>
</dbReference>
<dbReference type="EMBL" id="JACHEX010000003">
    <property type="protein sequence ID" value="MBB6062773.1"/>
    <property type="molecule type" value="Genomic_DNA"/>
</dbReference>
<feature type="domain" description="ATPase" evidence="1">
    <location>
        <begin position="3"/>
        <end position="203"/>
    </location>
</feature>
<evidence type="ECO:0000259" key="1">
    <source>
        <dbReference type="Pfam" id="PF01637"/>
    </source>
</evidence>
<name>A0A841GS40_9BACT</name>
<evidence type="ECO:0000313" key="4">
    <source>
        <dbReference type="Proteomes" id="UP000555828"/>
    </source>
</evidence>
<comment type="caution">
    <text evidence="3">The sequence shown here is derived from an EMBL/GenBank/DDBJ whole genome shotgun (WGS) entry which is preliminary data.</text>
</comment>
<dbReference type="SUPFAM" id="SSF52980">
    <property type="entry name" value="Restriction endonuclease-like"/>
    <property type="match status" value="1"/>
</dbReference>
<dbReference type="Pfam" id="PF03008">
    <property type="entry name" value="DUF234"/>
    <property type="match status" value="1"/>
</dbReference>
<feature type="domain" description="DUF234" evidence="2">
    <location>
        <begin position="314"/>
        <end position="405"/>
    </location>
</feature>
<dbReference type="Gene3D" id="3.40.50.300">
    <property type="entry name" value="P-loop containing nucleotide triphosphate hydrolases"/>
    <property type="match status" value="1"/>
</dbReference>
<sequence length="467" mass="55403">MKFVDRIDEIKFLEKEYNKKTSSFIVLYGRRRVGKTRLIKEFIKNKDSVYFLATEESETENIKTFQNILYSKYKIPLLDNNKLLSWNDLFYIISTLKFEKKLIIVIDEFQYLLKSNKGFSSILQKAWDEYLKDKNIMLIISGSALSMIKREVLSYSSPLYGRRTGQINLKPIKFKYFKEFFENKNIDLIKLYSLTGGIPKYIEILELKENIYDTIKENFLNVNSYLFEEPYLLLEKELKDIGSYFSIIKVIANGNNKLSKISASLGIKQTSLSYYLNNLIELDILEREVPILEKNPQTSKKGIYKIKDNFLNFWFKFIYPYKSYIEIGNIDFVMNIIKKSFIERHVSFIFEDISREELIDLNLNDKLPVKLSKIGRWWDKNLEIDIVGVDKENKPILFGECKYTKKPVDLDVYYVLVEKSKKLLKDNNHNNLYFVFFSYNGYTKNFIDKAKKEKNILIFEGDLSENY</sequence>
<keyword evidence="4" id="KW-1185">Reference proteome</keyword>
<dbReference type="SUPFAM" id="SSF46785">
    <property type="entry name" value="Winged helix' DNA-binding domain"/>
    <property type="match status" value="1"/>
</dbReference>
<dbReference type="PANTHER" id="PTHR34704">
    <property type="entry name" value="ATPASE"/>
    <property type="match status" value="1"/>
</dbReference>
<dbReference type="InterPro" id="IPR011579">
    <property type="entry name" value="ATPase_dom"/>
</dbReference>
<dbReference type="InterPro" id="IPR027417">
    <property type="entry name" value="P-loop_NTPase"/>
</dbReference>
<dbReference type="SUPFAM" id="SSF52540">
    <property type="entry name" value="P-loop containing nucleoside triphosphate hydrolases"/>
    <property type="match status" value="1"/>
</dbReference>
<evidence type="ECO:0000259" key="2">
    <source>
        <dbReference type="Pfam" id="PF03008"/>
    </source>
</evidence>
<dbReference type="GO" id="GO:0005524">
    <property type="term" value="F:ATP binding"/>
    <property type="evidence" value="ECO:0007669"/>
    <property type="project" value="InterPro"/>
</dbReference>
<evidence type="ECO:0000313" key="3">
    <source>
        <dbReference type="EMBL" id="MBB6062773.1"/>
    </source>
</evidence>
<evidence type="ECO:0008006" key="5">
    <source>
        <dbReference type="Google" id="ProtNLM"/>
    </source>
</evidence>
<gene>
    <name evidence="3" type="ORF">HNP65_001225</name>
</gene>
<accession>A0A841GS40</accession>
<proteinExistence type="predicted"/>
<dbReference type="RefSeq" id="WP_184619412.1">
    <property type="nucleotide sequence ID" value="NZ_JACHEX010000003.1"/>
</dbReference>
<dbReference type="Proteomes" id="UP000555828">
    <property type="component" value="Unassembled WGS sequence"/>
</dbReference>
<dbReference type="InterPro" id="IPR036390">
    <property type="entry name" value="WH_DNA-bd_sf"/>
</dbReference>